<keyword evidence="1" id="KW-1133">Transmembrane helix</keyword>
<dbReference type="OrthoDB" id="9770467at2"/>
<dbReference type="InterPro" id="IPR008756">
    <property type="entry name" value="Peptidase_M56"/>
</dbReference>
<dbReference type="PANTHER" id="PTHR34978">
    <property type="entry name" value="POSSIBLE SENSOR-TRANSDUCER PROTEIN BLAR"/>
    <property type="match status" value="1"/>
</dbReference>
<sequence length="180" mass="20579">MSDQKATYSEPSSPPWLLSTQTGRFLLIVWVLGAVGFSTWQIYCYIKFAKNVRSTWLPVPKENEAVHLLNELKQNLSIPDKVQIAYSNGISSPILMGIRSPAILLPAAHCLQANLKLVIHHELVHLKQKDLWVKLLVLVVSAVHWFNQWKTINEEAWHDDECKKGKEEVSANCHTDHYGW</sequence>
<feature type="domain" description="Peptidase M56" evidence="2">
    <location>
        <begin position="20"/>
        <end position="147"/>
    </location>
</feature>
<reference evidence="3 4" key="1">
    <citation type="submission" date="2017-07" db="EMBL/GenBank/DDBJ databases">
        <title>Paenibacillus herberti R33 genome sequencing and assembly.</title>
        <authorList>
            <person name="Su W."/>
        </authorList>
    </citation>
    <scope>NUCLEOTIDE SEQUENCE [LARGE SCALE GENOMIC DNA]</scope>
    <source>
        <strain evidence="3 4">R33</strain>
    </source>
</reference>
<evidence type="ECO:0000256" key="1">
    <source>
        <dbReference type="SAM" id="Phobius"/>
    </source>
</evidence>
<comment type="caution">
    <text evidence="3">The sequence shown here is derived from an EMBL/GenBank/DDBJ whole genome shotgun (WGS) entry which is preliminary data.</text>
</comment>
<gene>
    <name evidence="3" type="ORF">CGZ75_10685</name>
</gene>
<keyword evidence="4" id="KW-1185">Reference proteome</keyword>
<proteinExistence type="predicted"/>
<dbReference type="Pfam" id="PF05569">
    <property type="entry name" value="Peptidase_M56"/>
    <property type="match status" value="1"/>
</dbReference>
<dbReference type="EMBL" id="NMUQ01000001">
    <property type="protein sequence ID" value="OXM17065.1"/>
    <property type="molecule type" value="Genomic_DNA"/>
</dbReference>
<evidence type="ECO:0000259" key="2">
    <source>
        <dbReference type="Pfam" id="PF05569"/>
    </source>
</evidence>
<name>A0A229P574_9BACL</name>
<keyword evidence="1" id="KW-0812">Transmembrane</keyword>
<protein>
    <recommendedName>
        <fullName evidence="2">Peptidase M56 domain-containing protein</fullName>
    </recommendedName>
</protein>
<feature type="transmembrane region" description="Helical" evidence="1">
    <location>
        <begin position="25"/>
        <end position="46"/>
    </location>
</feature>
<dbReference type="PANTHER" id="PTHR34978:SF3">
    <property type="entry name" value="SLR0241 PROTEIN"/>
    <property type="match status" value="1"/>
</dbReference>
<dbReference type="AlphaFoldDB" id="A0A229P574"/>
<evidence type="ECO:0000313" key="3">
    <source>
        <dbReference type="EMBL" id="OXM17065.1"/>
    </source>
</evidence>
<accession>A0A229P574</accession>
<dbReference type="RefSeq" id="WP_089524142.1">
    <property type="nucleotide sequence ID" value="NZ_NMUQ01000001.1"/>
</dbReference>
<organism evidence="3 4">
    <name type="scientific">Paenibacillus herberti</name>
    <dbReference type="NCBI Taxonomy" id="1619309"/>
    <lineage>
        <taxon>Bacteria</taxon>
        <taxon>Bacillati</taxon>
        <taxon>Bacillota</taxon>
        <taxon>Bacilli</taxon>
        <taxon>Bacillales</taxon>
        <taxon>Paenibacillaceae</taxon>
        <taxon>Paenibacillus</taxon>
    </lineage>
</organism>
<dbReference type="InterPro" id="IPR052173">
    <property type="entry name" value="Beta-lactam_resp_regulator"/>
</dbReference>
<dbReference type="Proteomes" id="UP000215145">
    <property type="component" value="Unassembled WGS sequence"/>
</dbReference>
<keyword evidence="1" id="KW-0472">Membrane</keyword>
<evidence type="ECO:0000313" key="4">
    <source>
        <dbReference type="Proteomes" id="UP000215145"/>
    </source>
</evidence>